<accession>A0A429Y401</accession>
<reference evidence="2" key="1">
    <citation type="submission" date="2018-12" db="EMBL/GenBank/DDBJ databases">
        <authorList>
            <person name="Sun L."/>
            <person name="Chen Z."/>
        </authorList>
    </citation>
    <scope>NUCLEOTIDE SEQUENCE [LARGE SCALE GENOMIC DNA]</scope>
    <source>
        <strain evidence="2">3-2-2</strain>
    </source>
</reference>
<organism evidence="2 3">
    <name type="scientific">Siminovitchia acidinfaciens</name>
    <dbReference type="NCBI Taxonomy" id="2321395"/>
    <lineage>
        <taxon>Bacteria</taxon>
        <taxon>Bacillati</taxon>
        <taxon>Bacillota</taxon>
        <taxon>Bacilli</taxon>
        <taxon>Bacillales</taxon>
        <taxon>Bacillaceae</taxon>
        <taxon>Siminovitchia</taxon>
    </lineage>
</organism>
<protein>
    <submittedName>
        <fullName evidence="2">DinB family protein</fullName>
    </submittedName>
</protein>
<feature type="domain" description="DinB-like" evidence="1">
    <location>
        <begin position="43"/>
        <end position="160"/>
    </location>
</feature>
<keyword evidence="3" id="KW-1185">Reference proteome</keyword>
<evidence type="ECO:0000259" key="1">
    <source>
        <dbReference type="Pfam" id="PF12867"/>
    </source>
</evidence>
<dbReference type="InterPro" id="IPR024775">
    <property type="entry name" value="DinB-like"/>
</dbReference>
<dbReference type="EMBL" id="QYTV02000002">
    <property type="protein sequence ID" value="RST76140.1"/>
    <property type="molecule type" value="Genomic_DNA"/>
</dbReference>
<dbReference type="SUPFAM" id="SSF109854">
    <property type="entry name" value="DinB/YfiT-like putative metalloenzymes"/>
    <property type="match status" value="1"/>
</dbReference>
<evidence type="ECO:0000313" key="2">
    <source>
        <dbReference type="EMBL" id="RST76140.1"/>
    </source>
</evidence>
<name>A0A429Y401_9BACI</name>
<gene>
    <name evidence="2" type="ORF">D4T97_004975</name>
</gene>
<proteinExistence type="predicted"/>
<dbReference type="Pfam" id="PF12867">
    <property type="entry name" value="DinB_2"/>
    <property type="match status" value="1"/>
</dbReference>
<dbReference type="InterPro" id="IPR034660">
    <property type="entry name" value="DinB/YfiT-like"/>
</dbReference>
<dbReference type="Proteomes" id="UP000287156">
    <property type="component" value="Unassembled WGS sequence"/>
</dbReference>
<dbReference type="Gene3D" id="1.20.120.450">
    <property type="entry name" value="dinb family like domain"/>
    <property type="match status" value="1"/>
</dbReference>
<sequence length="173" mass="20140">MTNVFNRLLKGERLKTLNVIDLLLYEIEHTYNKDDWYSPVELVINDLTVQQAVWKPENKTINSIWEITAHLLFYKERLLLRLRGKTAVYASNNQDTFAYEGDSQEDWDAIVKRMHRVNGEIYGQIQKLSAIDLGNDTSKLPLCKHINGVIRHDAHHAGQIIVMRKLQDAWPVD</sequence>
<dbReference type="OrthoDB" id="9798830at2"/>
<evidence type="ECO:0000313" key="3">
    <source>
        <dbReference type="Proteomes" id="UP000287156"/>
    </source>
</evidence>
<comment type="caution">
    <text evidence="2">The sequence shown here is derived from an EMBL/GenBank/DDBJ whole genome shotgun (WGS) entry which is preliminary data.</text>
</comment>
<dbReference type="AlphaFoldDB" id="A0A429Y401"/>